<dbReference type="EMBL" id="CACRXK020021754">
    <property type="protein sequence ID" value="CAB4036160.1"/>
    <property type="molecule type" value="Genomic_DNA"/>
</dbReference>
<protein>
    <submittedName>
        <fullName evidence="1">Uncharacterized protein</fullName>
    </submittedName>
</protein>
<dbReference type="Proteomes" id="UP001152795">
    <property type="component" value="Unassembled WGS sequence"/>
</dbReference>
<dbReference type="AlphaFoldDB" id="A0A6S7K329"/>
<evidence type="ECO:0000313" key="1">
    <source>
        <dbReference type="EMBL" id="CAB4036160.1"/>
    </source>
</evidence>
<keyword evidence="2" id="KW-1185">Reference proteome</keyword>
<dbReference type="OrthoDB" id="5987630at2759"/>
<comment type="caution">
    <text evidence="1">The sequence shown here is derived from an EMBL/GenBank/DDBJ whole genome shotgun (WGS) entry which is preliminary data.</text>
</comment>
<reference evidence="1" key="1">
    <citation type="submission" date="2020-04" db="EMBL/GenBank/DDBJ databases">
        <authorList>
            <person name="Alioto T."/>
            <person name="Alioto T."/>
            <person name="Gomez Garrido J."/>
        </authorList>
    </citation>
    <scope>NUCLEOTIDE SEQUENCE</scope>
    <source>
        <strain evidence="1">A484AB</strain>
    </source>
</reference>
<sequence>MNKTLTKLSNWSQGSNLALNPTKTKCMLFTTSQMSTHHSLSSRPLQLAVEGKVLERVKSTKLLGVHLKENLKWDAHVKHLASTCYSTLANLRKIKNFTTFTLRKHLAESLIISRLDFSDIVFYPVTEHLLNRLQRIQYSAASFVTGRYVNSIESILKL</sequence>
<feature type="non-terminal residue" evidence="1">
    <location>
        <position position="158"/>
    </location>
</feature>
<proteinExistence type="predicted"/>
<evidence type="ECO:0000313" key="2">
    <source>
        <dbReference type="Proteomes" id="UP001152795"/>
    </source>
</evidence>
<name>A0A6S7K329_PARCT</name>
<organism evidence="1 2">
    <name type="scientific">Paramuricea clavata</name>
    <name type="common">Red gorgonian</name>
    <name type="synonym">Violescent sea-whip</name>
    <dbReference type="NCBI Taxonomy" id="317549"/>
    <lineage>
        <taxon>Eukaryota</taxon>
        <taxon>Metazoa</taxon>
        <taxon>Cnidaria</taxon>
        <taxon>Anthozoa</taxon>
        <taxon>Octocorallia</taxon>
        <taxon>Malacalcyonacea</taxon>
        <taxon>Plexauridae</taxon>
        <taxon>Paramuricea</taxon>
    </lineage>
</organism>
<gene>
    <name evidence="1" type="ORF">PACLA_8A058111</name>
</gene>
<accession>A0A6S7K329</accession>